<dbReference type="RefSeq" id="XP_075105553.1">
    <property type="nucleotide sequence ID" value="XM_075249452.1"/>
</dbReference>
<evidence type="ECO:0000313" key="1">
    <source>
        <dbReference type="Proteomes" id="UP000790787"/>
    </source>
</evidence>
<evidence type="ECO:0000313" key="2">
    <source>
        <dbReference type="RefSeq" id="XP_075105553.1"/>
    </source>
</evidence>
<reference evidence="2" key="2">
    <citation type="submission" date="2025-08" db="UniProtKB">
        <authorList>
            <consortium name="RefSeq"/>
        </authorList>
    </citation>
    <scope>IDENTIFICATION</scope>
    <source>
        <tissue evidence="2">Leaf</tissue>
    </source>
</reference>
<reference evidence="1" key="1">
    <citation type="journal article" date="2014" name="Nat. Commun.">
        <title>The tobacco genome sequence and its comparison with those of tomato and potato.</title>
        <authorList>
            <person name="Sierro N."/>
            <person name="Battey J.N."/>
            <person name="Ouadi S."/>
            <person name="Bakaher N."/>
            <person name="Bovet L."/>
            <person name="Willig A."/>
            <person name="Goepfert S."/>
            <person name="Peitsch M.C."/>
            <person name="Ivanov N.V."/>
        </authorList>
    </citation>
    <scope>NUCLEOTIDE SEQUENCE [LARGE SCALE GENOMIC DNA]</scope>
</reference>
<gene>
    <name evidence="2" type="primary">LOC142161788</name>
</gene>
<protein>
    <submittedName>
        <fullName evidence="2">Uncharacterized protein LOC142161788</fullName>
    </submittedName>
</protein>
<accession>A0AC58U7U9</accession>
<organism evidence="1 2">
    <name type="scientific">Nicotiana tabacum</name>
    <name type="common">Common tobacco</name>
    <dbReference type="NCBI Taxonomy" id="4097"/>
    <lineage>
        <taxon>Eukaryota</taxon>
        <taxon>Viridiplantae</taxon>
        <taxon>Streptophyta</taxon>
        <taxon>Embryophyta</taxon>
        <taxon>Tracheophyta</taxon>
        <taxon>Spermatophyta</taxon>
        <taxon>Magnoliopsida</taxon>
        <taxon>eudicotyledons</taxon>
        <taxon>Gunneridae</taxon>
        <taxon>Pentapetalae</taxon>
        <taxon>asterids</taxon>
        <taxon>lamiids</taxon>
        <taxon>Solanales</taxon>
        <taxon>Solanaceae</taxon>
        <taxon>Nicotianoideae</taxon>
        <taxon>Nicotianeae</taxon>
        <taxon>Nicotiana</taxon>
    </lineage>
</organism>
<dbReference type="Proteomes" id="UP000790787">
    <property type="component" value="Chromosome 3"/>
</dbReference>
<sequence>MTTGSAKPLSFVEGWPILQEEAIDKLIHLVEGNSSNQFNSEEYMRIYTYPFASNSGLVRAESFYVEGEISLPEHFQRFYLLGCSECNHLVRSKIRREIQCINCRLPRMLIPRCHFEVEITDETGTITTTMSKGLGERILSMTAEQIYDITAVKNELFPVAHINQLLADKLFRIQLQRSSSRTPDKNAGSLVLLSYTEKLTMFLPEE</sequence>
<name>A0AC58U7U9_TOBAC</name>
<proteinExistence type="predicted"/>
<keyword evidence="1" id="KW-1185">Reference proteome</keyword>